<dbReference type="InterPro" id="IPR000620">
    <property type="entry name" value="EamA_dom"/>
</dbReference>
<evidence type="ECO:0000256" key="4">
    <source>
        <dbReference type="ARBA" id="ARBA00022989"/>
    </source>
</evidence>
<evidence type="ECO:0000256" key="2">
    <source>
        <dbReference type="ARBA" id="ARBA00007635"/>
    </source>
</evidence>
<dbReference type="InterPro" id="IPR030184">
    <property type="entry name" value="WAT1-related"/>
</dbReference>
<feature type="transmembrane region" description="Helical" evidence="6">
    <location>
        <begin position="373"/>
        <end position="394"/>
    </location>
</feature>
<evidence type="ECO:0000313" key="8">
    <source>
        <dbReference type="EMBL" id="KAL0008684.1"/>
    </source>
</evidence>
<keyword evidence="9" id="KW-1185">Reference proteome</keyword>
<feature type="transmembrane region" description="Helical" evidence="6">
    <location>
        <begin position="117"/>
        <end position="137"/>
    </location>
</feature>
<dbReference type="PANTHER" id="PTHR31218">
    <property type="entry name" value="WAT1-RELATED PROTEIN"/>
    <property type="match status" value="1"/>
</dbReference>
<feature type="transmembrane region" description="Helical" evidence="6">
    <location>
        <begin position="54"/>
        <end position="76"/>
    </location>
</feature>
<dbReference type="EMBL" id="JAZDWU010000003">
    <property type="protein sequence ID" value="KAL0008684.1"/>
    <property type="molecule type" value="Genomic_DNA"/>
</dbReference>
<evidence type="ECO:0000256" key="1">
    <source>
        <dbReference type="ARBA" id="ARBA00004141"/>
    </source>
</evidence>
<keyword evidence="5 6" id="KW-0472">Membrane</keyword>
<comment type="caution">
    <text evidence="8">The sequence shown here is derived from an EMBL/GenBank/DDBJ whole genome shotgun (WGS) entry which is preliminary data.</text>
</comment>
<feature type="transmembrane region" description="Helical" evidence="6">
    <location>
        <begin position="88"/>
        <end position="111"/>
    </location>
</feature>
<accession>A0AAW2DER0</accession>
<evidence type="ECO:0000256" key="5">
    <source>
        <dbReference type="ARBA" id="ARBA00023136"/>
    </source>
</evidence>
<feature type="transmembrane region" description="Helical" evidence="6">
    <location>
        <begin position="400"/>
        <end position="418"/>
    </location>
</feature>
<keyword evidence="3 6" id="KW-0812">Transmembrane</keyword>
<comment type="similarity">
    <text evidence="2">Belongs to the drug/metabolite transporter (DMT) superfamily. Plant drug/metabolite exporter (P-DME) (TC 2.A.7.4) family.</text>
</comment>
<keyword evidence="4 6" id="KW-1133">Transmembrane helix</keyword>
<evidence type="ECO:0000259" key="7">
    <source>
        <dbReference type="Pfam" id="PF00892"/>
    </source>
</evidence>
<dbReference type="GO" id="GO:0022857">
    <property type="term" value="F:transmembrane transporter activity"/>
    <property type="evidence" value="ECO:0007669"/>
    <property type="project" value="InterPro"/>
</dbReference>
<name>A0AAW2DER0_9ROSI</name>
<feature type="transmembrane region" description="Helical" evidence="6">
    <location>
        <begin position="519"/>
        <end position="539"/>
    </location>
</feature>
<comment type="subcellular location">
    <subcellularLocation>
        <location evidence="1">Membrane</location>
        <topology evidence="1">Multi-pass membrane protein</topology>
    </subcellularLocation>
</comment>
<evidence type="ECO:0000256" key="6">
    <source>
        <dbReference type="SAM" id="Phobius"/>
    </source>
</evidence>
<dbReference type="Pfam" id="PF00892">
    <property type="entry name" value="EamA"/>
    <property type="match status" value="1"/>
</dbReference>
<dbReference type="GO" id="GO:0016020">
    <property type="term" value="C:membrane"/>
    <property type="evidence" value="ECO:0007669"/>
    <property type="project" value="UniProtKB-SubCell"/>
</dbReference>
<dbReference type="InterPro" id="IPR037185">
    <property type="entry name" value="EmrE-like"/>
</dbReference>
<dbReference type="AlphaFoldDB" id="A0AAW2DER0"/>
<evidence type="ECO:0000313" key="9">
    <source>
        <dbReference type="Proteomes" id="UP001459277"/>
    </source>
</evidence>
<feature type="transmembrane region" description="Helical" evidence="6">
    <location>
        <begin position="229"/>
        <end position="249"/>
    </location>
</feature>
<feature type="transmembrane region" description="Helical" evidence="6">
    <location>
        <begin position="487"/>
        <end position="507"/>
    </location>
</feature>
<gene>
    <name evidence="8" type="ORF">SO802_010186</name>
</gene>
<dbReference type="Proteomes" id="UP001459277">
    <property type="component" value="Unassembled WGS sequence"/>
</dbReference>
<feature type="transmembrane region" description="Helical" evidence="6">
    <location>
        <begin position="200"/>
        <end position="217"/>
    </location>
</feature>
<feature type="transmembrane region" description="Helical" evidence="6">
    <location>
        <begin position="157"/>
        <end position="180"/>
    </location>
</feature>
<sequence length="590" mass="64342">MGDQREGVREGIGNIKQEKLCEKLKPYIYCIFANVCLAGFNIISKIYLNRGMSLYVLVTYGQAIGALTTALLAFLFERKNDCKISLPIVRNLFFLGLLGGVLGRTLYYAGLEITSPAFASALCNLIPSMTFILAVLFRMEKIEISKRSSQVKILGTVVAFSGAALMTLYKGITVISLHIHHSHQSVTPSKVFLDKDSIKGSLMLVTSYISLSAFYILQTATIKMYPAPIALTSLTCLSGAILSTIMTAILDHKTSSWKLSWNISLFAPIYSGVVIFGITVYVQTLAIRLKGPVFMTAFRPLCTLIVAIMGLLIFGDALYIGGVIGAMLIIIGLYATLWGKEKEKVEKLLEQTTSEQGFNITSKVSLSKGMSRYVLVAYGHAIGTIATALLAFPFERKNDSNISLPIVRNLFFLGLLGMEKLEISKRGSQAKILGTVVSFSGAALMTLYKGITVISLHSQHSNQPVTPSKAFVDKDSIKGSLMLVTSYVSLSAFYILQGVVIFGITVYVQTLAIRLRGPVFMTAFKPLSTLIVAIMGLLILGDALYIGGVIGATLIILGLYATLWGKEKEKVEKLSKQTLSEQVNEIKQEK</sequence>
<evidence type="ECO:0000256" key="3">
    <source>
        <dbReference type="ARBA" id="ARBA00022692"/>
    </source>
</evidence>
<proteinExistence type="inferred from homology"/>
<feature type="transmembrane region" description="Helical" evidence="6">
    <location>
        <begin position="430"/>
        <end position="448"/>
    </location>
</feature>
<feature type="transmembrane region" description="Helical" evidence="6">
    <location>
        <begin position="26"/>
        <end position="48"/>
    </location>
</feature>
<feature type="domain" description="EamA" evidence="7">
    <location>
        <begin position="26"/>
        <end position="167"/>
    </location>
</feature>
<protein>
    <recommendedName>
        <fullName evidence="7">EamA domain-containing protein</fullName>
    </recommendedName>
</protein>
<feature type="transmembrane region" description="Helical" evidence="6">
    <location>
        <begin position="293"/>
        <end position="313"/>
    </location>
</feature>
<feature type="transmembrane region" description="Helical" evidence="6">
    <location>
        <begin position="261"/>
        <end position="281"/>
    </location>
</feature>
<feature type="transmembrane region" description="Helical" evidence="6">
    <location>
        <begin position="545"/>
        <end position="565"/>
    </location>
</feature>
<feature type="transmembrane region" description="Helical" evidence="6">
    <location>
        <begin position="319"/>
        <end position="339"/>
    </location>
</feature>
<reference evidence="8 9" key="1">
    <citation type="submission" date="2024-01" db="EMBL/GenBank/DDBJ databases">
        <title>A telomere-to-telomere, gap-free genome of sweet tea (Lithocarpus litseifolius).</title>
        <authorList>
            <person name="Zhou J."/>
        </authorList>
    </citation>
    <scope>NUCLEOTIDE SEQUENCE [LARGE SCALE GENOMIC DNA]</scope>
    <source>
        <strain evidence="8">Zhou-2022a</strain>
        <tissue evidence="8">Leaf</tissue>
    </source>
</reference>
<dbReference type="SUPFAM" id="SSF103481">
    <property type="entry name" value="Multidrug resistance efflux transporter EmrE"/>
    <property type="match status" value="3"/>
</dbReference>
<organism evidence="8 9">
    <name type="scientific">Lithocarpus litseifolius</name>
    <dbReference type="NCBI Taxonomy" id="425828"/>
    <lineage>
        <taxon>Eukaryota</taxon>
        <taxon>Viridiplantae</taxon>
        <taxon>Streptophyta</taxon>
        <taxon>Embryophyta</taxon>
        <taxon>Tracheophyta</taxon>
        <taxon>Spermatophyta</taxon>
        <taxon>Magnoliopsida</taxon>
        <taxon>eudicotyledons</taxon>
        <taxon>Gunneridae</taxon>
        <taxon>Pentapetalae</taxon>
        <taxon>rosids</taxon>
        <taxon>fabids</taxon>
        <taxon>Fagales</taxon>
        <taxon>Fagaceae</taxon>
        <taxon>Lithocarpus</taxon>
    </lineage>
</organism>